<keyword evidence="3" id="KW-0540">Nuclease</keyword>
<dbReference type="Pfam" id="PF17917">
    <property type="entry name" value="RT_RNaseH"/>
    <property type="match status" value="1"/>
</dbReference>
<feature type="compositionally biased region" description="Basic and acidic residues" evidence="7">
    <location>
        <begin position="328"/>
        <end position="337"/>
    </location>
</feature>
<keyword evidence="6" id="KW-0695">RNA-directed DNA polymerase</keyword>
<feature type="compositionally biased region" description="Acidic residues" evidence="7">
    <location>
        <begin position="259"/>
        <end position="278"/>
    </location>
</feature>
<keyword evidence="4" id="KW-0255">Endonuclease</keyword>
<evidence type="ECO:0000256" key="3">
    <source>
        <dbReference type="ARBA" id="ARBA00022722"/>
    </source>
</evidence>
<evidence type="ECO:0000313" key="10">
    <source>
        <dbReference type="Proteomes" id="UP000265515"/>
    </source>
</evidence>
<dbReference type="CDD" id="cd09274">
    <property type="entry name" value="RNase_HI_RT_Ty3"/>
    <property type="match status" value="1"/>
</dbReference>
<proteinExistence type="predicted"/>
<dbReference type="SUPFAM" id="SSF56672">
    <property type="entry name" value="DNA/RNA polymerases"/>
    <property type="match status" value="1"/>
</dbReference>
<dbReference type="Gramene" id="GBG88114">
    <property type="protein sequence ID" value="GBG88114"/>
    <property type="gene ID" value="CBR_g46603"/>
</dbReference>
<keyword evidence="5" id="KW-0378">Hydrolase</keyword>
<keyword evidence="10" id="KW-1185">Reference proteome</keyword>
<evidence type="ECO:0000256" key="6">
    <source>
        <dbReference type="ARBA" id="ARBA00022918"/>
    </source>
</evidence>
<feature type="domain" description="Reverse transcriptase RNase H-like" evidence="8">
    <location>
        <begin position="4"/>
        <end position="81"/>
    </location>
</feature>
<evidence type="ECO:0000313" key="9">
    <source>
        <dbReference type="EMBL" id="GBG88114.1"/>
    </source>
</evidence>
<keyword evidence="1" id="KW-0808">Transferase</keyword>
<evidence type="ECO:0000259" key="8">
    <source>
        <dbReference type="Pfam" id="PF17917"/>
    </source>
</evidence>
<reference evidence="9 10" key="1">
    <citation type="journal article" date="2018" name="Cell">
        <title>The Chara Genome: Secondary Complexity and Implications for Plant Terrestrialization.</title>
        <authorList>
            <person name="Nishiyama T."/>
            <person name="Sakayama H."/>
            <person name="Vries J.D."/>
            <person name="Buschmann H."/>
            <person name="Saint-Marcoux D."/>
            <person name="Ullrich K.K."/>
            <person name="Haas F.B."/>
            <person name="Vanderstraeten L."/>
            <person name="Becker D."/>
            <person name="Lang D."/>
            <person name="Vosolsobe S."/>
            <person name="Rombauts S."/>
            <person name="Wilhelmsson P.K.I."/>
            <person name="Janitza P."/>
            <person name="Kern R."/>
            <person name="Heyl A."/>
            <person name="Rumpler F."/>
            <person name="Villalobos L.I.A.C."/>
            <person name="Clay J.M."/>
            <person name="Skokan R."/>
            <person name="Toyoda A."/>
            <person name="Suzuki Y."/>
            <person name="Kagoshima H."/>
            <person name="Schijlen E."/>
            <person name="Tajeshwar N."/>
            <person name="Catarino B."/>
            <person name="Hetherington A.J."/>
            <person name="Saltykova A."/>
            <person name="Bonnot C."/>
            <person name="Breuninger H."/>
            <person name="Symeonidi A."/>
            <person name="Radhakrishnan G.V."/>
            <person name="Van Nieuwerburgh F."/>
            <person name="Deforce D."/>
            <person name="Chang C."/>
            <person name="Karol K.G."/>
            <person name="Hedrich R."/>
            <person name="Ulvskov P."/>
            <person name="Glockner G."/>
            <person name="Delwiche C.F."/>
            <person name="Petrasek J."/>
            <person name="Van de Peer Y."/>
            <person name="Friml J."/>
            <person name="Beilby M."/>
            <person name="Dolan L."/>
            <person name="Kohara Y."/>
            <person name="Sugano S."/>
            <person name="Fujiyama A."/>
            <person name="Delaux P.-M."/>
            <person name="Quint M."/>
            <person name="TheiBen G."/>
            <person name="Hagemann M."/>
            <person name="Harholt J."/>
            <person name="Dunand C."/>
            <person name="Zachgo S."/>
            <person name="Langdale J."/>
            <person name="Maumus F."/>
            <person name="Straeten D.V.D."/>
            <person name="Gould S.B."/>
            <person name="Rensing S.A."/>
        </authorList>
    </citation>
    <scope>NUCLEOTIDE SEQUENCE [LARGE SCALE GENOMIC DNA]</scope>
    <source>
        <strain evidence="9 10">S276</strain>
    </source>
</reference>
<evidence type="ECO:0000256" key="1">
    <source>
        <dbReference type="ARBA" id="ARBA00022679"/>
    </source>
</evidence>
<accession>A0A388M0L3</accession>
<name>A0A388M0L3_CHABU</name>
<protein>
    <recommendedName>
        <fullName evidence="8">Reverse transcriptase RNase H-like domain-containing protein</fullName>
    </recommendedName>
</protein>
<dbReference type="InterPro" id="IPR050951">
    <property type="entry name" value="Retrovirus_Pol_polyprotein"/>
</dbReference>
<dbReference type="PANTHER" id="PTHR37984">
    <property type="entry name" value="PROTEIN CBG26694"/>
    <property type="match status" value="1"/>
</dbReference>
<evidence type="ECO:0000256" key="4">
    <source>
        <dbReference type="ARBA" id="ARBA00022759"/>
    </source>
</evidence>
<comment type="caution">
    <text evidence="9">The sequence shown here is derived from an EMBL/GenBank/DDBJ whole genome shotgun (WGS) entry which is preliminary data.</text>
</comment>
<dbReference type="PANTHER" id="PTHR37984:SF5">
    <property type="entry name" value="PROTEIN NYNRIN-LIKE"/>
    <property type="match status" value="1"/>
</dbReference>
<keyword evidence="2" id="KW-0548">Nucleotidyltransferase</keyword>
<evidence type="ECO:0000256" key="2">
    <source>
        <dbReference type="ARBA" id="ARBA00022695"/>
    </source>
</evidence>
<feature type="compositionally biased region" description="Pro residues" evidence="7">
    <location>
        <begin position="389"/>
        <end position="399"/>
    </location>
</feature>
<dbReference type="AlphaFoldDB" id="A0A388M0L3"/>
<dbReference type="GO" id="GO:0016787">
    <property type="term" value="F:hydrolase activity"/>
    <property type="evidence" value="ECO:0007669"/>
    <property type="project" value="UniProtKB-KW"/>
</dbReference>
<dbReference type="EMBL" id="BFEA01000650">
    <property type="protein sequence ID" value="GBG88114.1"/>
    <property type="molecule type" value="Genomic_DNA"/>
</dbReference>
<dbReference type="GO" id="GO:0004519">
    <property type="term" value="F:endonuclease activity"/>
    <property type="evidence" value="ECO:0007669"/>
    <property type="project" value="UniProtKB-KW"/>
</dbReference>
<feature type="region of interest" description="Disordered" evidence="7">
    <location>
        <begin position="259"/>
        <end position="415"/>
    </location>
</feature>
<dbReference type="Proteomes" id="UP000265515">
    <property type="component" value="Unassembled WGS sequence"/>
</dbReference>
<evidence type="ECO:0000256" key="7">
    <source>
        <dbReference type="SAM" id="MobiDB-lite"/>
    </source>
</evidence>
<feature type="compositionally biased region" description="Acidic residues" evidence="7">
    <location>
        <begin position="286"/>
        <end position="315"/>
    </location>
</feature>
<sequence length="415" mass="46944">MGPDGLEHVVEYASKTVPTCKRNYTAPPGECYATLWGISHFRAYLYGRKFTLVTDHEPLLALKKSKDYSGMIGRWATILQSMDFDIRHRKHERHGNADGLTRLHRPEKVLKTEKVIPWNEPEEECGPRYGQVEILSKDEQPACIEYLELLILQAWRMDVEGDLLGFLFRSVRPGHRQPIVQELIVPLAQLADDLPLDIISQSDDSPAPHIVTRTLALYLQWTACLEEPGSDSTLPSRQKYLKPYGIIDNAFYLKEPEALEGEEEATEEEGDVDEETLEEGSYSEYTEGEQSEEEELEKEEDEEEEAGSEWEDLPEEAARTGTEADDPEAARRREEIAAGKSQLEFTSEASLCLNDDPKKDPEPPEPEDGGSATAAPSASRWRRSRSPSPSTPNRPPVRPPSGMNQQFSRRSLHRL</sequence>
<dbReference type="InterPro" id="IPR041373">
    <property type="entry name" value="RT_RNaseH"/>
</dbReference>
<dbReference type="InterPro" id="IPR043502">
    <property type="entry name" value="DNA/RNA_pol_sf"/>
</dbReference>
<organism evidence="9 10">
    <name type="scientific">Chara braunii</name>
    <name type="common">Braun's stonewort</name>
    <dbReference type="NCBI Taxonomy" id="69332"/>
    <lineage>
        <taxon>Eukaryota</taxon>
        <taxon>Viridiplantae</taxon>
        <taxon>Streptophyta</taxon>
        <taxon>Charophyceae</taxon>
        <taxon>Charales</taxon>
        <taxon>Characeae</taxon>
        <taxon>Chara</taxon>
    </lineage>
</organism>
<dbReference type="OrthoDB" id="10051637at2759"/>
<dbReference type="GO" id="GO:0003964">
    <property type="term" value="F:RNA-directed DNA polymerase activity"/>
    <property type="evidence" value="ECO:0007669"/>
    <property type="project" value="UniProtKB-KW"/>
</dbReference>
<gene>
    <name evidence="9" type="ORF">CBR_g46603</name>
</gene>
<evidence type="ECO:0000256" key="5">
    <source>
        <dbReference type="ARBA" id="ARBA00022801"/>
    </source>
</evidence>